<sequence length="1184" mass="129697">MHRTGQSSSIGLPPSIGRRALAFSIGDISLARSSNRNPLTSTLAILLVAITFAGGSLRVSADEEKSIATAQSDLDFSSSKKEKVDKTRFEEERFDAAGSGPIRELPRLVNNLEGFSSLIADMAFHPDGKHLAVACGGETQIWDIENDRLVTKIRGAIDPNSGAVFDLAYSPGGTWLMIGIETARGSFIRCCRTDDYTSTFGYTGSEMEYARGAYTLDFTGDGKHLLTQTYFEEYINDDPDDYTTETIYNQTLYGFVENPADDEIDPVIFEEADPRGEVNGAPTFYGSNRYGYDAIGDRTLDIQARKILPGAIGSEAQWVRRLYQHTTAKAERTDGELTWLDADVNSRIAAAASTIGSSGTARYQVELYRGDSLTPFNVYKRVNWEVTALDLSADSQRLAIGDALGNFQVIDVASGKQIFSKRPSLRPLYAAAIDVDTGLLGLGRRPHSGAAWKQNDYADIEQAFDLVDRQFVDPSRGHFREPVTSFPPPINVSVQQMKTAEQYYRLRLSTPQKTILDTEEQGSMIFSWHFQPGIQGSPLILYGGTSFLQAETLGTTKPSHSNVVALLSADCEAIATDITPTKKNEYVVTAWSDGIARIYRNADIKPQAGFQLPFTYEETDEIGVVKIIEIHDAGASGGLRVGDMITAIDGIEPMLHSRRSSSDFGFERNVVPGTPIEVTRENGQIARAKYIAFDDWFIRSIDPVLSFLSTSDGEWILFTPEGVFDASPNASRLIGWQRNREFDQTAEFFAAQMLRRKLQRPDLIQERVRQILGRGVSTAASSASPGTSATDNSAIPDASSDAVMPPPSNAAPAPDLREPAAFNEILPPKIRIEGIPDSGKTREREIELVVTAAPQNDLRVREIIVLSGGRPTGTIENIERLDNGHLVLTTRIKLNSGDNELSFIATNEAASSPRRSVNVKCTAQTLAAGELQPRLFILSIGVSDYANDNFDLKYPSVDAESFAELWKPQQGPFYREVETKVLVNENATKPDILDGMDWLITSVTQRDLAMVFLAGHATFDTRSNYYFCSHEVDPDRLRSSALPYSAIEQLIQDLPCKVLLFADTCHSGAATGARGATRAFGQEPWSDIVSDEIGAVLFASSKPRQLSMESDVWGHGAFTRAILDGMNAASSDVDGDGFINLIELDQQISNRVQKLTEGQQTPSTAKPSTIGNFKLATMLSDTAP</sequence>
<dbReference type="EMBL" id="JACHXU010000032">
    <property type="protein sequence ID" value="MBB3210155.1"/>
    <property type="molecule type" value="Genomic_DNA"/>
</dbReference>
<feature type="region of interest" description="Disordered" evidence="1">
    <location>
        <begin position="775"/>
        <end position="817"/>
    </location>
</feature>
<name>A0A7W5E4P1_9BACT</name>
<dbReference type="Pfam" id="PF00400">
    <property type="entry name" value="WD40"/>
    <property type="match status" value="1"/>
</dbReference>
<dbReference type="SMART" id="SM00320">
    <property type="entry name" value="WD40"/>
    <property type="match status" value="3"/>
</dbReference>
<dbReference type="SUPFAM" id="SSF50978">
    <property type="entry name" value="WD40 repeat-like"/>
    <property type="match status" value="1"/>
</dbReference>
<reference evidence="3 4" key="1">
    <citation type="submission" date="2020-08" db="EMBL/GenBank/DDBJ databases">
        <title>Genomic Encyclopedia of Type Strains, Phase III (KMG-III): the genomes of soil and plant-associated and newly described type strains.</title>
        <authorList>
            <person name="Whitman W."/>
        </authorList>
    </citation>
    <scope>NUCLEOTIDE SEQUENCE [LARGE SCALE GENOMIC DNA]</scope>
    <source>
        <strain evidence="3 4">CECT 8075</strain>
    </source>
</reference>
<dbReference type="InterPro" id="IPR001680">
    <property type="entry name" value="WD40_rpt"/>
</dbReference>
<dbReference type="PROSITE" id="PS00018">
    <property type="entry name" value="EF_HAND_1"/>
    <property type="match status" value="1"/>
</dbReference>
<dbReference type="InterPro" id="IPR018247">
    <property type="entry name" value="EF_Hand_1_Ca_BS"/>
</dbReference>
<dbReference type="GO" id="GO:0006508">
    <property type="term" value="P:proteolysis"/>
    <property type="evidence" value="ECO:0007669"/>
    <property type="project" value="InterPro"/>
</dbReference>
<organism evidence="3 4">
    <name type="scientific">Aporhodopirellula rubra</name>
    <dbReference type="NCBI Taxonomy" id="980271"/>
    <lineage>
        <taxon>Bacteria</taxon>
        <taxon>Pseudomonadati</taxon>
        <taxon>Planctomycetota</taxon>
        <taxon>Planctomycetia</taxon>
        <taxon>Pirellulales</taxon>
        <taxon>Pirellulaceae</taxon>
        <taxon>Aporhodopirellula</taxon>
    </lineage>
</organism>
<comment type="caution">
    <text evidence="3">The sequence shown here is derived from an EMBL/GenBank/DDBJ whole genome shotgun (WGS) entry which is preliminary data.</text>
</comment>
<dbReference type="Proteomes" id="UP000536179">
    <property type="component" value="Unassembled WGS sequence"/>
</dbReference>
<dbReference type="InterPro" id="IPR029030">
    <property type="entry name" value="Caspase-like_dom_sf"/>
</dbReference>
<dbReference type="Pfam" id="PF00656">
    <property type="entry name" value="Peptidase_C14"/>
    <property type="match status" value="1"/>
</dbReference>
<dbReference type="InterPro" id="IPR015943">
    <property type="entry name" value="WD40/YVTN_repeat-like_dom_sf"/>
</dbReference>
<dbReference type="InterPro" id="IPR011600">
    <property type="entry name" value="Pept_C14_caspase"/>
</dbReference>
<feature type="domain" description="Peptidase C14 caspase" evidence="2">
    <location>
        <begin position="938"/>
        <end position="1165"/>
    </location>
</feature>
<gene>
    <name evidence="3" type="ORF">FHS27_006001</name>
</gene>
<dbReference type="Gene3D" id="2.130.10.10">
    <property type="entry name" value="YVTN repeat-like/Quinoprotein amine dehydrogenase"/>
    <property type="match status" value="1"/>
</dbReference>
<evidence type="ECO:0000256" key="1">
    <source>
        <dbReference type="SAM" id="MobiDB-lite"/>
    </source>
</evidence>
<keyword evidence="4" id="KW-1185">Reference proteome</keyword>
<evidence type="ECO:0000313" key="4">
    <source>
        <dbReference type="Proteomes" id="UP000536179"/>
    </source>
</evidence>
<dbReference type="AlphaFoldDB" id="A0A7W5E4P1"/>
<protein>
    <submittedName>
        <fullName evidence="3">WD40 repeat protein</fullName>
    </submittedName>
</protein>
<feature type="compositionally biased region" description="Low complexity" evidence="1">
    <location>
        <begin position="777"/>
        <end position="790"/>
    </location>
</feature>
<evidence type="ECO:0000313" key="3">
    <source>
        <dbReference type="EMBL" id="MBB3210155.1"/>
    </source>
</evidence>
<proteinExistence type="predicted"/>
<dbReference type="Gene3D" id="3.40.50.1460">
    <property type="match status" value="1"/>
</dbReference>
<dbReference type="GO" id="GO:0004197">
    <property type="term" value="F:cysteine-type endopeptidase activity"/>
    <property type="evidence" value="ECO:0007669"/>
    <property type="project" value="InterPro"/>
</dbReference>
<dbReference type="SUPFAM" id="SSF52129">
    <property type="entry name" value="Caspase-like"/>
    <property type="match status" value="1"/>
</dbReference>
<dbReference type="InterPro" id="IPR036322">
    <property type="entry name" value="WD40_repeat_dom_sf"/>
</dbReference>
<evidence type="ECO:0000259" key="2">
    <source>
        <dbReference type="Pfam" id="PF00656"/>
    </source>
</evidence>
<accession>A0A7W5E4P1</accession>